<comment type="similarity">
    <text evidence="1">Belongs to the leucine-binding protein family.</text>
</comment>
<keyword evidence="2 3" id="KW-0732">Signal</keyword>
<dbReference type="SUPFAM" id="SSF53822">
    <property type="entry name" value="Periplasmic binding protein-like I"/>
    <property type="match status" value="1"/>
</dbReference>
<evidence type="ECO:0000313" key="5">
    <source>
        <dbReference type="EMBL" id="QFZ85094.1"/>
    </source>
</evidence>
<sequence length="399" mass="43511">MKRIFHAYAAALLLAAGGIASAQKAYGPGVTDTEIKIGQTNPYSGPVSAASVNGKLMNAYFNMVNARGGINGRKIKFISLDDELSPPRTVEHHRRLVEEENVFAVIGTLGTPTNAAVQRYLNQRKVPGLLLITGAKRFLDPKDAPYTMGYYPSYEVEATSYARYLLRDKPDAKVGVIYQNDDFGKDFLRAFKAELGDKAGRMIVREASYEISAPSIESQIIALKGAGADTLLNVTTQKFGAQAIRKVHDLGWKPLHFISFISSSKGAVLKPAGLDISTGIITASVVKDPDNILQGTDKDVAEYRAFMAKWYPDGDPSDTNTVWAYTSAQLAAILLERCKDNLTRENLMKVATSLKDVHLAMLLDGIAVNTSPADYLAIKQAQLQRFDGKAWVPFGKTGK</sequence>
<feature type="chain" id="PRO_5024884424" evidence="3">
    <location>
        <begin position="23"/>
        <end position="399"/>
    </location>
</feature>
<dbReference type="PANTHER" id="PTHR47235:SF1">
    <property type="entry name" value="BLR6548 PROTEIN"/>
    <property type="match status" value="1"/>
</dbReference>
<dbReference type="EMBL" id="CP045644">
    <property type="protein sequence ID" value="QFZ85094.1"/>
    <property type="molecule type" value="Genomic_DNA"/>
</dbReference>
<name>A0A5Q0M8Y9_VARPD</name>
<feature type="domain" description="Leucine-binding protein" evidence="4">
    <location>
        <begin position="34"/>
        <end position="358"/>
    </location>
</feature>
<dbReference type="CDD" id="cd06343">
    <property type="entry name" value="PBP1_ABC_ligand_binding-like"/>
    <property type="match status" value="1"/>
</dbReference>
<dbReference type="AlphaFoldDB" id="A0A5Q0M8Y9"/>
<evidence type="ECO:0000256" key="3">
    <source>
        <dbReference type="SAM" id="SignalP"/>
    </source>
</evidence>
<evidence type="ECO:0000256" key="2">
    <source>
        <dbReference type="ARBA" id="ARBA00022729"/>
    </source>
</evidence>
<dbReference type="Gene3D" id="3.40.50.2300">
    <property type="match status" value="2"/>
</dbReference>
<gene>
    <name evidence="5" type="ORF">GFK26_21205</name>
</gene>
<dbReference type="InterPro" id="IPR028081">
    <property type="entry name" value="Leu-bd"/>
</dbReference>
<evidence type="ECO:0000256" key="1">
    <source>
        <dbReference type="ARBA" id="ARBA00010062"/>
    </source>
</evidence>
<accession>A0A5Q0M8Y9</accession>
<proteinExistence type="inferred from homology"/>
<evidence type="ECO:0000313" key="6">
    <source>
        <dbReference type="Proteomes" id="UP000326780"/>
    </source>
</evidence>
<evidence type="ECO:0000259" key="4">
    <source>
        <dbReference type="Pfam" id="PF13458"/>
    </source>
</evidence>
<dbReference type="RefSeq" id="WP_153283712.1">
    <property type="nucleotide sequence ID" value="NZ_CP045644.1"/>
</dbReference>
<organism evidence="5 6">
    <name type="scientific">Variovorax paradoxus</name>
    <dbReference type="NCBI Taxonomy" id="34073"/>
    <lineage>
        <taxon>Bacteria</taxon>
        <taxon>Pseudomonadati</taxon>
        <taxon>Pseudomonadota</taxon>
        <taxon>Betaproteobacteria</taxon>
        <taxon>Burkholderiales</taxon>
        <taxon>Comamonadaceae</taxon>
        <taxon>Variovorax</taxon>
    </lineage>
</organism>
<dbReference type="Pfam" id="PF13458">
    <property type="entry name" value="Peripla_BP_6"/>
    <property type="match status" value="1"/>
</dbReference>
<protein>
    <submittedName>
        <fullName evidence="5">ABC transporter substrate-binding protein</fullName>
    </submittedName>
</protein>
<dbReference type="Proteomes" id="UP000326780">
    <property type="component" value="Chromosome"/>
</dbReference>
<dbReference type="InterPro" id="IPR028082">
    <property type="entry name" value="Peripla_BP_I"/>
</dbReference>
<feature type="signal peptide" evidence="3">
    <location>
        <begin position="1"/>
        <end position="22"/>
    </location>
</feature>
<reference evidence="5 6" key="1">
    <citation type="submission" date="2019-10" db="EMBL/GenBank/DDBJ databases">
        <title>Complete genome sequence of Variovorax paradoxus 5C-2.</title>
        <authorList>
            <person name="Gogoleva N.E."/>
            <person name="Balkin A.S."/>
        </authorList>
    </citation>
    <scope>NUCLEOTIDE SEQUENCE [LARGE SCALE GENOMIC DNA]</scope>
    <source>
        <strain evidence="5 6">5C-2</strain>
    </source>
</reference>
<dbReference type="PANTHER" id="PTHR47235">
    <property type="entry name" value="BLR6548 PROTEIN"/>
    <property type="match status" value="1"/>
</dbReference>